<dbReference type="STRING" id="1147741.A0A0R3RLE5"/>
<protein>
    <submittedName>
        <fullName evidence="2">TPR_REGION domain-containing protein</fullName>
    </submittedName>
</protein>
<sequence length="237" mass="28199">MLIDSAKIGIQEPFAKRLLENLMNIGGGSGDNIKDLRIEHDTAYYDELLAMRKYFQETLLREADFCKNLKQFLETGNIFEQASNHISNSNLLAAIENLFKAESVRYHLLAFAQSYKEFDRISKLLIQYYEPIEEIYTNFINEAKYYCTRGIDIIRGRNSEAKKQLEVILRAVEIDEKIDKLYKNNRFEIANRPHCWREMLFKIIEERVQQRVEAFQIEDRKLNQNWVTRYDSEFILM</sequence>
<keyword evidence="1" id="KW-1185">Reference proteome</keyword>
<name>A0A0R3RLE5_9BILA</name>
<reference evidence="2" key="1">
    <citation type="submission" date="2017-02" db="UniProtKB">
        <authorList>
            <consortium name="WormBaseParasite"/>
        </authorList>
    </citation>
    <scope>IDENTIFICATION</scope>
</reference>
<organism evidence="1 2">
    <name type="scientific">Elaeophora elaphi</name>
    <dbReference type="NCBI Taxonomy" id="1147741"/>
    <lineage>
        <taxon>Eukaryota</taxon>
        <taxon>Metazoa</taxon>
        <taxon>Ecdysozoa</taxon>
        <taxon>Nematoda</taxon>
        <taxon>Chromadorea</taxon>
        <taxon>Rhabditida</taxon>
        <taxon>Spirurina</taxon>
        <taxon>Spiruromorpha</taxon>
        <taxon>Filarioidea</taxon>
        <taxon>Onchocercidae</taxon>
        <taxon>Elaeophora</taxon>
    </lineage>
</organism>
<dbReference type="WBParaSite" id="EEL_0000230401-mRNA-1">
    <property type="protein sequence ID" value="EEL_0000230401-mRNA-1"/>
    <property type="gene ID" value="EEL_0000230401"/>
</dbReference>
<accession>A0A0R3RLE5</accession>
<evidence type="ECO:0000313" key="2">
    <source>
        <dbReference type="WBParaSite" id="EEL_0000230401-mRNA-1"/>
    </source>
</evidence>
<proteinExistence type="predicted"/>
<evidence type="ECO:0000313" key="1">
    <source>
        <dbReference type="Proteomes" id="UP000050640"/>
    </source>
</evidence>
<dbReference type="Proteomes" id="UP000050640">
    <property type="component" value="Unplaced"/>
</dbReference>
<dbReference type="AlphaFoldDB" id="A0A0R3RLE5"/>